<dbReference type="InterPro" id="IPR036388">
    <property type="entry name" value="WH-like_DNA-bd_sf"/>
</dbReference>
<dbReference type="SUPFAM" id="SSF55781">
    <property type="entry name" value="GAF domain-like"/>
    <property type="match status" value="1"/>
</dbReference>
<dbReference type="InterPro" id="IPR005561">
    <property type="entry name" value="ANTAR"/>
</dbReference>
<keyword evidence="3" id="KW-0805">Transcription regulation</keyword>
<dbReference type="InterPro" id="IPR029016">
    <property type="entry name" value="GAF-like_dom_sf"/>
</dbReference>
<dbReference type="InterPro" id="IPR011006">
    <property type="entry name" value="CheY-like_superfamily"/>
</dbReference>
<dbReference type="Pfam" id="PF03861">
    <property type="entry name" value="ANTAR"/>
    <property type="match status" value="1"/>
</dbReference>
<keyword evidence="1" id="KW-0808">Transferase</keyword>
<dbReference type="Gene3D" id="1.10.10.10">
    <property type="entry name" value="Winged helix-like DNA-binding domain superfamily/Winged helix DNA-binding domain"/>
    <property type="match status" value="1"/>
</dbReference>
<name>A0A5Q3Q5A2_9PSEU</name>
<evidence type="ECO:0000313" key="6">
    <source>
        <dbReference type="EMBL" id="QGK68334.1"/>
    </source>
</evidence>
<dbReference type="Pfam" id="PF01590">
    <property type="entry name" value="GAF"/>
    <property type="match status" value="1"/>
</dbReference>
<dbReference type="AlphaFoldDB" id="A0A5Q3Q5A2"/>
<evidence type="ECO:0000256" key="4">
    <source>
        <dbReference type="ARBA" id="ARBA00023163"/>
    </source>
</evidence>
<dbReference type="InterPro" id="IPR003018">
    <property type="entry name" value="GAF"/>
</dbReference>
<dbReference type="Gene3D" id="3.30.450.40">
    <property type="match status" value="1"/>
</dbReference>
<accession>A0A5Q3Q5A2</accession>
<dbReference type="Proteomes" id="UP000371041">
    <property type="component" value="Chromosome"/>
</dbReference>
<keyword evidence="2" id="KW-0418">Kinase</keyword>
<evidence type="ECO:0000256" key="1">
    <source>
        <dbReference type="ARBA" id="ARBA00022679"/>
    </source>
</evidence>
<evidence type="ECO:0000256" key="3">
    <source>
        <dbReference type="ARBA" id="ARBA00023015"/>
    </source>
</evidence>
<feature type="domain" description="ANTAR" evidence="5">
    <location>
        <begin position="83"/>
        <end position="144"/>
    </location>
</feature>
<dbReference type="SUPFAM" id="SSF52172">
    <property type="entry name" value="CheY-like"/>
    <property type="match status" value="1"/>
</dbReference>
<dbReference type="KEGG" id="sace:GIY23_01040"/>
<gene>
    <name evidence="6" type="ORF">GIY23_01040</name>
</gene>
<evidence type="ECO:0000259" key="5">
    <source>
        <dbReference type="PROSITE" id="PS50921"/>
    </source>
</evidence>
<organism evidence="6 7">
    <name type="scientific">Allosaccharopolyspora coralli</name>
    <dbReference type="NCBI Taxonomy" id="2665642"/>
    <lineage>
        <taxon>Bacteria</taxon>
        <taxon>Bacillati</taxon>
        <taxon>Actinomycetota</taxon>
        <taxon>Actinomycetes</taxon>
        <taxon>Pseudonocardiales</taxon>
        <taxon>Pseudonocardiaceae</taxon>
        <taxon>Allosaccharopolyspora</taxon>
    </lineage>
</organism>
<dbReference type="EMBL" id="CP045929">
    <property type="protein sequence ID" value="QGK68334.1"/>
    <property type="molecule type" value="Genomic_DNA"/>
</dbReference>
<evidence type="ECO:0000256" key="2">
    <source>
        <dbReference type="ARBA" id="ARBA00022777"/>
    </source>
</evidence>
<dbReference type="PROSITE" id="PS50921">
    <property type="entry name" value="ANTAR"/>
    <property type="match status" value="1"/>
</dbReference>
<evidence type="ECO:0000313" key="7">
    <source>
        <dbReference type="Proteomes" id="UP000371041"/>
    </source>
</evidence>
<keyword evidence="4" id="KW-0804">Transcription</keyword>
<dbReference type="SMART" id="SM01012">
    <property type="entry name" value="ANTAR"/>
    <property type="match status" value="1"/>
</dbReference>
<dbReference type="GO" id="GO:0003723">
    <property type="term" value="F:RNA binding"/>
    <property type="evidence" value="ECO:0007669"/>
    <property type="project" value="InterPro"/>
</dbReference>
<sequence>MQSGTAITSPDLHTEQRWPSFTRLALQAGYQAAAAVPLRSRHQIIGSLTLLGTEPDGLEHASIQLGQALADMATIGLLQQRASRRGDLLAGQLQAVLHHRVVIEQAKGVLAEAGNMAPEDAYRTLRDHARQHGQHLSELARGLATGTIRPHEFLATRPASDDTTR</sequence>
<protein>
    <submittedName>
        <fullName evidence="6">ANTAR domain-containing protein</fullName>
    </submittedName>
</protein>
<keyword evidence="7" id="KW-1185">Reference proteome</keyword>
<dbReference type="GO" id="GO:0016301">
    <property type="term" value="F:kinase activity"/>
    <property type="evidence" value="ECO:0007669"/>
    <property type="project" value="UniProtKB-KW"/>
</dbReference>
<proteinExistence type="predicted"/>
<reference evidence="7" key="1">
    <citation type="submission" date="2019-11" db="EMBL/GenBank/DDBJ databases">
        <title>The complete genome sequence of Saccharopolyspora sp. E2A.</title>
        <authorList>
            <person name="Zhang G."/>
        </authorList>
    </citation>
    <scope>NUCLEOTIDE SEQUENCE [LARGE SCALE GENOMIC DNA]</scope>
    <source>
        <strain evidence="7">E2A</strain>
    </source>
</reference>